<gene>
    <name evidence="12" type="ORF">HNY73_007435</name>
</gene>
<dbReference type="AlphaFoldDB" id="A0A8T0FGI2"/>
<keyword evidence="13" id="KW-1185">Reference proteome</keyword>
<keyword evidence="7" id="KW-0695">RNA-directed DNA polymerase</keyword>
<evidence type="ECO:0000256" key="6">
    <source>
        <dbReference type="ARBA" id="ARBA00022908"/>
    </source>
</evidence>
<dbReference type="InterPro" id="IPR025724">
    <property type="entry name" value="GAG-pre-integrase_dom"/>
</dbReference>
<comment type="caution">
    <text evidence="12">The sequence shown here is derived from an EMBL/GenBank/DDBJ whole genome shotgun (WGS) entry which is preliminary data.</text>
</comment>
<keyword evidence="8" id="KW-0548">Nucleotidyltransferase</keyword>
<dbReference type="EMBL" id="JABXBU010000012">
    <property type="protein sequence ID" value="KAF8789502.1"/>
    <property type="molecule type" value="Genomic_DNA"/>
</dbReference>
<dbReference type="GO" id="GO:0015074">
    <property type="term" value="P:DNA integration"/>
    <property type="evidence" value="ECO:0007669"/>
    <property type="project" value="UniProtKB-KW"/>
</dbReference>
<dbReference type="GO" id="GO:0003887">
    <property type="term" value="F:DNA-directed DNA polymerase activity"/>
    <property type="evidence" value="ECO:0007669"/>
    <property type="project" value="UniProtKB-KW"/>
</dbReference>
<dbReference type="GO" id="GO:0004519">
    <property type="term" value="F:endonuclease activity"/>
    <property type="evidence" value="ECO:0007669"/>
    <property type="project" value="UniProtKB-KW"/>
</dbReference>
<keyword evidence="8" id="KW-0239">DNA-directed DNA polymerase</keyword>
<evidence type="ECO:0000256" key="7">
    <source>
        <dbReference type="ARBA" id="ARBA00022918"/>
    </source>
</evidence>
<dbReference type="PANTHER" id="PTHR42648:SF11">
    <property type="entry name" value="TRANSPOSON TY4-P GAG-POL POLYPROTEIN"/>
    <property type="match status" value="1"/>
</dbReference>
<dbReference type="Pfam" id="PF13976">
    <property type="entry name" value="gag_pre-integrs"/>
    <property type="match status" value="1"/>
</dbReference>
<evidence type="ECO:0000256" key="3">
    <source>
        <dbReference type="ARBA" id="ARBA00022759"/>
    </source>
</evidence>
<organism evidence="12 13">
    <name type="scientific">Argiope bruennichi</name>
    <name type="common">Wasp spider</name>
    <name type="synonym">Aranea bruennichi</name>
    <dbReference type="NCBI Taxonomy" id="94029"/>
    <lineage>
        <taxon>Eukaryota</taxon>
        <taxon>Metazoa</taxon>
        <taxon>Ecdysozoa</taxon>
        <taxon>Arthropoda</taxon>
        <taxon>Chelicerata</taxon>
        <taxon>Arachnida</taxon>
        <taxon>Araneae</taxon>
        <taxon>Araneomorphae</taxon>
        <taxon>Entelegynae</taxon>
        <taxon>Araneoidea</taxon>
        <taxon>Araneidae</taxon>
        <taxon>Argiope</taxon>
    </lineage>
</organism>
<protein>
    <submittedName>
        <fullName evidence="12">Retrovirus-related Pol polyprotein like</fullName>
    </submittedName>
</protein>
<accession>A0A8T0FGI2</accession>
<evidence type="ECO:0000256" key="10">
    <source>
        <dbReference type="SAM" id="MobiDB-lite"/>
    </source>
</evidence>
<name>A0A8T0FGI2_ARGBR</name>
<evidence type="ECO:0000259" key="11">
    <source>
        <dbReference type="Pfam" id="PF13976"/>
    </source>
</evidence>
<keyword evidence="5" id="KW-0460">Magnesium</keyword>
<keyword evidence="3" id="KW-0255">Endonuclease</keyword>
<keyword evidence="4" id="KW-0378">Hydrolase</keyword>
<evidence type="ECO:0000313" key="13">
    <source>
        <dbReference type="Proteomes" id="UP000807504"/>
    </source>
</evidence>
<evidence type="ECO:0000313" key="12">
    <source>
        <dbReference type="EMBL" id="KAF8789502.1"/>
    </source>
</evidence>
<evidence type="ECO:0000256" key="4">
    <source>
        <dbReference type="ARBA" id="ARBA00022801"/>
    </source>
</evidence>
<keyword evidence="6" id="KW-0229">DNA integration</keyword>
<feature type="domain" description="GAG-pre-integrase" evidence="11">
    <location>
        <begin position="10"/>
        <end position="63"/>
    </location>
</feature>
<keyword evidence="8" id="KW-0808">Transferase</keyword>
<dbReference type="PANTHER" id="PTHR42648">
    <property type="entry name" value="TRANSPOSASE, PUTATIVE-RELATED"/>
    <property type="match status" value="1"/>
</dbReference>
<reference evidence="12" key="2">
    <citation type="submission" date="2020-06" db="EMBL/GenBank/DDBJ databases">
        <authorList>
            <person name="Sheffer M."/>
        </authorList>
    </citation>
    <scope>NUCLEOTIDE SEQUENCE</scope>
</reference>
<keyword evidence="2" id="KW-0479">Metal-binding</keyword>
<dbReference type="Proteomes" id="UP000807504">
    <property type="component" value="Unassembled WGS sequence"/>
</dbReference>
<dbReference type="GO" id="GO:0006310">
    <property type="term" value="P:DNA recombination"/>
    <property type="evidence" value="ECO:0007669"/>
    <property type="project" value="UniProtKB-KW"/>
</dbReference>
<evidence type="ECO:0000256" key="1">
    <source>
        <dbReference type="ARBA" id="ARBA00022722"/>
    </source>
</evidence>
<evidence type="ECO:0000256" key="8">
    <source>
        <dbReference type="ARBA" id="ARBA00022932"/>
    </source>
</evidence>
<reference evidence="12" key="1">
    <citation type="journal article" date="2020" name="bioRxiv">
        <title>Chromosome-level reference genome of the European wasp spider Argiope bruennichi: a resource for studies on range expansion and evolutionary adaptation.</title>
        <authorList>
            <person name="Sheffer M.M."/>
            <person name="Hoppe A."/>
            <person name="Krehenwinkel H."/>
            <person name="Uhl G."/>
            <person name="Kuss A.W."/>
            <person name="Jensen L."/>
            <person name="Jensen C."/>
            <person name="Gillespie R.G."/>
            <person name="Hoff K.J."/>
            <person name="Prost S."/>
        </authorList>
    </citation>
    <scope>NUCLEOTIDE SEQUENCE</scope>
</reference>
<sequence>MRIVIPASPAEISIATETESLQLWHKRLGHQNKRHVRKLITDMGISVSHVATSEFCDGCDLGKAYRKSFKSRPYRAMSIGEIINADVDGPMSVGSFSGARYYVCFKDDHRKYRRIFFLKKKSVKTSSTANETSGKRFRREDDSQPPCKIIAADSAFSTKPRDPRLTTATAARRRHPPPPPVTDLKLPMFAAPAPPKKTTFRRPVATFKPVQRKMFKHKTLYVLAARRGEYVITDGVRIFVRFHPEQWDRWMKEDLEQVYLNASILARGRSTFGTLSPPPKQRLLFATAGHDLFDVSNVARGNEILSTLRRHADDLEAQDFTRQFCQNGHRIDPNASRVSAGPDSFRPFARTLPEALETQRAQDGRESRLLLGPEATVFSQGLFHVRSKNGAVRTDPRLSHHCRTDAVLPVGPQQGARQEISSGRQVVPQRRPVGIRSVRAQAPLNLRRTQENDLCRLDGAKNFIFLARGRGMERRRR</sequence>
<evidence type="ECO:0000256" key="2">
    <source>
        <dbReference type="ARBA" id="ARBA00022723"/>
    </source>
</evidence>
<dbReference type="InterPro" id="IPR039537">
    <property type="entry name" value="Retrotran_Ty1/copia-like"/>
</dbReference>
<proteinExistence type="predicted"/>
<evidence type="ECO:0000256" key="9">
    <source>
        <dbReference type="ARBA" id="ARBA00023172"/>
    </source>
</evidence>
<dbReference type="GO" id="GO:0016787">
    <property type="term" value="F:hydrolase activity"/>
    <property type="evidence" value="ECO:0007669"/>
    <property type="project" value="UniProtKB-KW"/>
</dbReference>
<keyword evidence="9" id="KW-0233">DNA recombination</keyword>
<feature type="region of interest" description="Disordered" evidence="10">
    <location>
        <begin position="158"/>
        <end position="188"/>
    </location>
</feature>
<dbReference type="GO" id="GO:0003964">
    <property type="term" value="F:RNA-directed DNA polymerase activity"/>
    <property type="evidence" value="ECO:0007669"/>
    <property type="project" value="UniProtKB-KW"/>
</dbReference>
<keyword evidence="1" id="KW-0540">Nuclease</keyword>
<evidence type="ECO:0000256" key="5">
    <source>
        <dbReference type="ARBA" id="ARBA00022842"/>
    </source>
</evidence>
<dbReference type="GO" id="GO:0046872">
    <property type="term" value="F:metal ion binding"/>
    <property type="evidence" value="ECO:0007669"/>
    <property type="project" value="UniProtKB-KW"/>
</dbReference>